<dbReference type="InterPro" id="IPR029063">
    <property type="entry name" value="SAM-dependent_MTases_sf"/>
</dbReference>
<organism evidence="2 3">
    <name type="scientific">Alkaliphilus hydrothermalis</name>
    <dbReference type="NCBI Taxonomy" id="1482730"/>
    <lineage>
        <taxon>Bacteria</taxon>
        <taxon>Bacillati</taxon>
        <taxon>Bacillota</taxon>
        <taxon>Clostridia</taxon>
        <taxon>Peptostreptococcales</taxon>
        <taxon>Natronincolaceae</taxon>
        <taxon>Alkaliphilus</taxon>
    </lineage>
</organism>
<accession>A0ABS2NN56</accession>
<dbReference type="InterPro" id="IPR013216">
    <property type="entry name" value="Methyltransf_11"/>
</dbReference>
<dbReference type="RefSeq" id="WP_204400614.1">
    <property type="nucleotide sequence ID" value="NZ_JAFBEE010000004.1"/>
</dbReference>
<keyword evidence="3" id="KW-1185">Reference proteome</keyword>
<name>A0ABS2NN56_9FIRM</name>
<keyword evidence="2" id="KW-0830">Ubiquinone</keyword>
<comment type="caution">
    <text evidence="2">The sequence shown here is derived from an EMBL/GenBank/DDBJ whole genome shotgun (WGS) entry which is preliminary data.</text>
</comment>
<dbReference type="SUPFAM" id="SSF53335">
    <property type="entry name" value="S-adenosyl-L-methionine-dependent methyltransferases"/>
    <property type="match status" value="1"/>
</dbReference>
<sequence>MNQDERMYIIENQKVTIEREINGDKILDIGGGGEGVIGLCYGKNVVAIDPRKDELEEAPDGPLKIVMDARELSFLENSFDAVTSFFTLMYISKKEHEKVFNEIYNVLKKDGEFVLWDTIIPKYDGDGKDIFVIQLEIITPAKLLKTGYGVSRKDTEQDIEYFVKLGQKIGFNVIKREKQDQIFKIVFKK</sequence>
<evidence type="ECO:0000259" key="1">
    <source>
        <dbReference type="Pfam" id="PF08241"/>
    </source>
</evidence>
<dbReference type="Gene3D" id="3.40.50.150">
    <property type="entry name" value="Vaccinia Virus protein VP39"/>
    <property type="match status" value="1"/>
</dbReference>
<evidence type="ECO:0000313" key="2">
    <source>
        <dbReference type="EMBL" id="MBM7614337.1"/>
    </source>
</evidence>
<proteinExistence type="predicted"/>
<protein>
    <submittedName>
        <fullName evidence="2">Ubiquinone/menaquinone biosynthesis C-methylase UbiE</fullName>
    </submittedName>
</protein>
<gene>
    <name evidence="2" type="ORF">JOC73_000848</name>
</gene>
<dbReference type="EMBL" id="JAFBEE010000004">
    <property type="protein sequence ID" value="MBM7614337.1"/>
    <property type="molecule type" value="Genomic_DNA"/>
</dbReference>
<evidence type="ECO:0000313" key="3">
    <source>
        <dbReference type="Proteomes" id="UP001314796"/>
    </source>
</evidence>
<feature type="domain" description="Methyltransferase type 11" evidence="1">
    <location>
        <begin position="27"/>
        <end position="115"/>
    </location>
</feature>
<dbReference type="Pfam" id="PF08241">
    <property type="entry name" value="Methyltransf_11"/>
    <property type="match status" value="1"/>
</dbReference>
<dbReference type="Proteomes" id="UP001314796">
    <property type="component" value="Unassembled WGS sequence"/>
</dbReference>
<reference evidence="2 3" key="1">
    <citation type="submission" date="2021-01" db="EMBL/GenBank/DDBJ databases">
        <title>Genomic Encyclopedia of Type Strains, Phase IV (KMG-IV): sequencing the most valuable type-strain genomes for metagenomic binning, comparative biology and taxonomic classification.</title>
        <authorList>
            <person name="Goeker M."/>
        </authorList>
    </citation>
    <scope>NUCLEOTIDE SEQUENCE [LARGE SCALE GENOMIC DNA]</scope>
    <source>
        <strain evidence="2 3">DSM 25890</strain>
    </source>
</reference>